<dbReference type="InterPro" id="IPR006664">
    <property type="entry name" value="OMP_bac"/>
</dbReference>
<gene>
    <name evidence="7" type="ordered locus">TKWG_18185</name>
</gene>
<feature type="domain" description="BON" evidence="5">
    <location>
        <begin position="726"/>
        <end position="796"/>
    </location>
</feature>
<dbReference type="AlphaFoldDB" id="I3UES1"/>
<reference evidence="7 8" key="1">
    <citation type="journal article" date="2011" name="J. Bacteriol.">
        <title>Whole-genome shotgun sequencing of the sulfur-oxidizing chemoautotroph Tetrathiobacter kashmirensis.</title>
        <authorList>
            <person name="Ghosh W."/>
            <person name="George A."/>
            <person name="Agarwal A."/>
            <person name="Raj P."/>
            <person name="Alam M."/>
            <person name="Pyne P."/>
            <person name="Das Gupta S.K."/>
        </authorList>
    </citation>
    <scope>NUCLEOTIDE SEQUENCE [LARGE SCALE GENOMIC DNA]</scope>
    <source>
        <strain evidence="7 8">WT001</strain>
    </source>
</reference>
<evidence type="ECO:0000256" key="1">
    <source>
        <dbReference type="ARBA" id="ARBA00004370"/>
    </source>
</evidence>
<dbReference type="EMBL" id="CP003555">
    <property type="protein sequence ID" value="AFK63509.1"/>
    <property type="molecule type" value="Genomic_DNA"/>
</dbReference>
<evidence type="ECO:0000256" key="4">
    <source>
        <dbReference type="SAM" id="MobiDB-lite"/>
    </source>
</evidence>
<evidence type="ECO:0000256" key="2">
    <source>
        <dbReference type="ARBA" id="ARBA00023136"/>
    </source>
</evidence>
<feature type="compositionally biased region" description="Polar residues" evidence="4">
    <location>
        <begin position="504"/>
        <end position="519"/>
    </location>
</feature>
<feature type="region of interest" description="Disordered" evidence="4">
    <location>
        <begin position="245"/>
        <end position="677"/>
    </location>
</feature>
<feature type="compositionally biased region" description="Low complexity" evidence="4">
    <location>
        <begin position="520"/>
        <end position="552"/>
    </location>
</feature>
<keyword evidence="2 3" id="KW-0472">Membrane</keyword>
<dbReference type="SUPFAM" id="SSF103088">
    <property type="entry name" value="OmpA-like"/>
    <property type="match status" value="1"/>
</dbReference>
<organism evidence="7 8">
    <name type="scientific">Advenella kashmirensis (strain DSM 17095 / LMG 22695 / WT001)</name>
    <name type="common">Tetrathiobacter kashmirensis</name>
    <dbReference type="NCBI Taxonomy" id="1036672"/>
    <lineage>
        <taxon>Bacteria</taxon>
        <taxon>Pseudomonadati</taxon>
        <taxon>Pseudomonadota</taxon>
        <taxon>Betaproteobacteria</taxon>
        <taxon>Burkholderiales</taxon>
        <taxon>Alcaligenaceae</taxon>
    </lineage>
</organism>
<dbReference type="InterPro" id="IPR009282">
    <property type="entry name" value="DUF937"/>
</dbReference>
<evidence type="ECO:0000313" key="8">
    <source>
        <dbReference type="Proteomes" id="UP000005267"/>
    </source>
</evidence>
<evidence type="ECO:0000259" key="5">
    <source>
        <dbReference type="PROSITE" id="PS50914"/>
    </source>
</evidence>
<dbReference type="GO" id="GO:0016020">
    <property type="term" value="C:membrane"/>
    <property type="evidence" value="ECO:0007669"/>
    <property type="project" value="UniProtKB-SubCell"/>
</dbReference>
<evidence type="ECO:0000259" key="6">
    <source>
        <dbReference type="PROSITE" id="PS51123"/>
    </source>
</evidence>
<evidence type="ECO:0000313" key="7">
    <source>
        <dbReference type="EMBL" id="AFK63509.1"/>
    </source>
</evidence>
<feature type="compositionally biased region" description="Low complexity" evidence="4">
    <location>
        <begin position="256"/>
        <end position="278"/>
    </location>
</feature>
<dbReference type="Gene3D" id="3.40.1520.20">
    <property type="match status" value="1"/>
</dbReference>
<dbReference type="PROSITE" id="PS50914">
    <property type="entry name" value="BON"/>
    <property type="match status" value="1"/>
</dbReference>
<dbReference type="Gene3D" id="3.30.1330.60">
    <property type="entry name" value="OmpA-like domain"/>
    <property type="match status" value="1"/>
</dbReference>
<dbReference type="CDD" id="cd07185">
    <property type="entry name" value="OmpA_C-like"/>
    <property type="match status" value="1"/>
</dbReference>
<dbReference type="KEGG" id="aka:TKWG_18185"/>
<dbReference type="HOGENOM" id="CLU_314158_0_0_4"/>
<dbReference type="STRING" id="1036672.TKWG_18185"/>
<dbReference type="RefSeq" id="WP_014751600.1">
    <property type="nucleotide sequence ID" value="NC_017964.1"/>
</dbReference>
<dbReference type="OrthoDB" id="9782229at2"/>
<dbReference type="InterPro" id="IPR006665">
    <property type="entry name" value="OmpA-like"/>
</dbReference>
<dbReference type="Pfam" id="PF06078">
    <property type="entry name" value="DUF937"/>
    <property type="match status" value="1"/>
</dbReference>
<reference evidence="8" key="2">
    <citation type="journal article" date="2013" name="PLoS ONE">
        <title>Genome implosion elicits host-confinement in Alcaligenaceae: evidence from the comparative genomics of Tetrathiobacter kashmirensis, a pathogen in the making.</title>
        <authorList>
            <person name="Ghosh W."/>
            <person name="Alam M."/>
            <person name="Roy C."/>
            <person name="Pyne P."/>
            <person name="George A."/>
            <person name="Chakraborty R."/>
            <person name="Majumder S."/>
            <person name="Agarwal A."/>
            <person name="Chakraborty S."/>
            <person name="Majumdar S."/>
            <person name="Gupta S.K."/>
        </authorList>
    </citation>
    <scope>NUCLEOTIDE SEQUENCE [LARGE SCALE GENOMIC DNA]</scope>
    <source>
        <strain evidence="8">WT001</strain>
    </source>
</reference>
<feature type="compositionally biased region" description="Low complexity" evidence="4">
    <location>
        <begin position="439"/>
        <end position="461"/>
    </location>
</feature>
<dbReference type="Pfam" id="PF04972">
    <property type="entry name" value="BON"/>
    <property type="match status" value="2"/>
</dbReference>
<dbReference type="Proteomes" id="UP000005267">
    <property type="component" value="Chromosome"/>
</dbReference>
<accession>I3UES1</accession>
<feature type="compositionally biased region" description="Polar residues" evidence="4">
    <location>
        <begin position="473"/>
        <end position="482"/>
    </location>
</feature>
<proteinExistence type="predicted"/>
<dbReference type="InterPro" id="IPR007055">
    <property type="entry name" value="BON_dom"/>
</dbReference>
<name>I3UES1_ADVKW</name>
<feature type="domain" description="OmpA-like" evidence="6">
    <location>
        <begin position="804"/>
        <end position="930"/>
    </location>
</feature>
<feature type="compositionally biased region" description="Low complexity" evidence="4">
    <location>
        <begin position="572"/>
        <end position="589"/>
    </location>
</feature>
<comment type="subcellular location">
    <subcellularLocation>
        <location evidence="1">Membrane</location>
    </subcellularLocation>
</comment>
<feature type="compositionally biased region" description="Low complexity" evidence="4">
    <location>
        <begin position="337"/>
        <end position="354"/>
    </location>
</feature>
<evidence type="ECO:0000256" key="3">
    <source>
        <dbReference type="PROSITE-ProRule" id="PRU00473"/>
    </source>
</evidence>
<feature type="compositionally biased region" description="Low complexity" evidence="4">
    <location>
        <begin position="313"/>
        <end position="326"/>
    </location>
</feature>
<feature type="compositionally biased region" description="Polar residues" evidence="4">
    <location>
        <begin position="639"/>
        <end position="656"/>
    </location>
</feature>
<feature type="compositionally biased region" description="Low complexity" evidence="4">
    <location>
        <begin position="617"/>
        <end position="638"/>
    </location>
</feature>
<feature type="compositionally biased region" description="Low complexity" evidence="4">
    <location>
        <begin position="390"/>
        <end position="408"/>
    </location>
</feature>
<protein>
    <submittedName>
        <fullName evidence="7">Outer membrane protein OmpA</fullName>
    </submittedName>
</protein>
<feature type="compositionally biased region" description="Polar residues" evidence="4">
    <location>
        <begin position="409"/>
        <end position="431"/>
    </location>
</feature>
<sequence length="931" mass="94272">MSVDFSQFFNGPIRDSLIAQVSDYLDISRPQATTAYDKAVALVIGAMAQQAGKPEGAQALAAHIRDSQTQTSLTSSALSPTVLTNDQFAQIVTLGESEQAIILGQQQEAVTAHLEVATGLDTKAVGSLLSIVVPFVLSFLKNNITTESEPAQSLPVLFATQAPHVAAQLDAPALAALGQDSLEGLFGRDALAAADANTAATSQNGKNGSAQGVTTHEKPANGWFKWVLTLAVVLAGAAWIKSCTQSDTTTTENAKPADQQQSATDAPASDAATAPAATPGNNDKAEPGDATAPSANFPEPASPQSAGVADAPAAESAQTDSAQADSAKPESAQTKGADTPATAVAPAATAPAETTESKQNTETVPPAGEKPDSEQSASASGQPDAPAADSTQPETSATAAPEPAADTSNSDSTNDANDGQTAGPTYGQASDTMEPEAQSDATAAAASTDTVSTDAANAVADKATEQKAPSPAEQASTDNTKPAATDTDSKQADQMPAPAAEGATATSTAPDVSSATAEQTGSSSAATANTAADSATTDTPAADTAAPGKTTTFAEPAPLADKPPATSTPEQAGAAGKTTTFAASDSSASQPEPAQPQETKADQAADTQSGTAPASDGVAPSSTTTASSGKTTTFGATGQDDSASAGATQTDSNATAADSAGQPPVAADSATGSGQSGVAAQVELERDGDALRIRGTVRDESARNRILNAAKFVDGHSKIEDELQVDSQTLASKFDDYSGLLSLLRGYHDVNVSLKQEVLTLTGQVSSSEEKEALTTKVQNLVGADIQVENQVEVAAPARVAAPDAAAASAAPPQVQFASGSAQVDSRFHDGLDQYAQQLIESGKSVRLVGFADESGSEPGNEALSKRRAESVKAYLILRGVQARQIQTEGQGTQRRWPTTPLKRGVRKTAAWRSKNSSNHRVSQGLFQMCL</sequence>
<keyword evidence="8" id="KW-1185">Reference proteome</keyword>
<dbReference type="PRINTS" id="PR01021">
    <property type="entry name" value="OMPADOMAIN"/>
</dbReference>
<dbReference type="PROSITE" id="PS51123">
    <property type="entry name" value="OMPA_2"/>
    <property type="match status" value="1"/>
</dbReference>
<dbReference type="Pfam" id="PF00691">
    <property type="entry name" value="OmpA"/>
    <property type="match status" value="1"/>
</dbReference>
<dbReference type="InterPro" id="IPR036737">
    <property type="entry name" value="OmpA-like_sf"/>
</dbReference>